<evidence type="ECO:0000313" key="1">
    <source>
        <dbReference type="EMBL" id="ACN84564.1"/>
    </source>
</evidence>
<name>A0A3B6VH68_BRAHW</name>
<keyword evidence="2" id="KW-1185">Reference proteome</keyword>
<reference evidence="1 2" key="1">
    <citation type="journal article" date="2009" name="PLoS ONE">
        <title>Genome sequence of the pathogenic intestinal spirochete Brachyspira hyodysenteriae reveals adaptations to its lifestyle in the porcine large intestine.</title>
        <authorList>
            <person name="Bellgard M.I."/>
            <person name="Wanchanthuek P."/>
            <person name="La T."/>
            <person name="Ryan K."/>
            <person name="Moolhuijzen P."/>
            <person name="Albertyn Z."/>
            <person name="Shaban B."/>
            <person name="Motro Y."/>
            <person name="Dunn D.S."/>
            <person name="Schibeci D."/>
            <person name="Hunter A."/>
            <person name="Barrero R."/>
            <person name="Phillips N.D."/>
            <person name="Hampson D.J."/>
        </authorList>
    </citation>
    <scope>NUCLEOTIDE SEQUENCE [LARGE SCALE GENOMIC DNA]</scope>
    <source>
        <strain evidence="2">ATCC 49526 / WA1</strain>
    </source>
</reference>
<protein>
    <recommendedName>
        <fullName evidence="3">Lipoprotein</fullName>
    </recommendedName>
</protein>
<dbReference type="AlphaFoldDB" id="A0A3B6VH68"/>
<proteinExistence type="predicted"/>
<sequence>MIRLFILFLSIFCIFILGCNHKILNPNIDNSNNKSKTMYFKFKVSGKLSLNKFKYGNEFFRNNFSCTIPLKDYDESKNNNTALISIVLYPDNNTYKFTFDGFESK</sequence>
<dbReference type="Proteomes" id="UP000001803">
    <property type="component" value="Chromosome"/>
</dbReference>
<gene>
    <name evidence="1" type="ordered locus">BHWA1_02106</name>
</gene>
<evidence type="ECO:0008006" key="3">
    <source>
        <dbReference type="Google" id="ProtNLM"/>
    </source>
</evidence>
<dbReference type="PROSITE" id="PS51257">
    <property type="entry name" value="PROKAR_LIPOPROTEIN"/>
    <property type="match status" value="1"/>
</dbReference>
<accession>A0A3B6VH68</accession>
<dbReference type="STRING" id="565034.BHWA1_02106"/>
<dbReference type="RefSeq" id="WP_012671602.1">
    <property type="nucleotide sequence ID" value="NC_012225.1"/>
</dbReference>
<dbReference type="GeneID" id="63963258"/>
<evidence type="ECO:0000313" key="2">
    <source>
        <dbReference type="Proteomes" id="UP000001803"/>
    </source>
</evidence>
<organism evidence="1 2">
    <name type="scientific">Brachyspira hyodysenteriae (strain ATCC 49526 / WA1)</name>
    <dbReference type="NCBI Taxonomy" id="565034"/>
    <lineage>
        <taxon>Bacteria</taxon>
        <taxon>Pseudomonadati</taxon>
        <taxon>Spirochaetota</taxon>
        <taxon>Spirochaetia</taxon>
        <taxon>Brachyspirales</taxon>
        <taxon>Brachyspiraceae</taxon>
        <taxon>Brachyspira</taxon>
    </lineage>
</organism>
<dbReference type="EMBL" id="CP001357">
    <property type="protein sequence ID" value="ACN84564.1"/>
    <property type="molecule type" value="Genomic_DNA"/>
</dbReference>
<dbReference type="KEGG" id="bhy:BHWA1_02106"/>